<keyword evidence="3" id="KW-1185">Reference proteome</keyword>
<dbReference type="Proteomes" id="UP001168990">
    <property type="component" value="Unassembled WGS sequence"/>
</dbReference>
<accession>A0AA39F9U2</accession>
<name>A0AA39F9U2_9HYME</name>
<reference evidence="2" key="2">
    <citation type="submission" date="2023-03" db="EMBL/GenBank/DDBJ databases">
        <authorList>
            <person name="Inwood S.N."/>
            <person name="Skelly J.G."/>
            <person name="Guhlin J."/>
            <person name="Harrop T.W.R."/>
            <person name="Goldson S.G."/>
            <person name="Dearden P.K."/>
        </authorList>
    </citation>
    <scope>NUCLEOTIDE SEQUENCE</scope>
    <source>
        <strain evidence="2">Irish</strain>
        <tissue evidence="2">Whole body</tissue>
    </source>
</reference>
<dbReference type="AlphaFoldDB" id="A0AA39F9U2"/>
<dbReference type="EMBL" id="JAQQBS010001422">
    <property type="protein sequence ID" value="KAK0165614.1"/>
    <property type="molecule type" value="Genomic_DNA"/>
</dbReference>
<evidence type="ECO:0000313" key="3">
    <source>
        <dbReference type="Proteomes" id="UP001168990"/>
    </source>
</evidence>
<protein>
    <submittedName>
        <fullName evidence="2">Uncharacterized protein</fullName>
    </submittedName>
</protein>
<feature type="region of interest" description="Disordered" evidence="1">
    <location>
        <begin position="43"/>
        <end position="78"/>
    </location>
</feature>
<sequence>MNKKNKNSDFQSNKKKLKMMRVLFNELRNFDFKNFMQNAILATIGPSSTPPSLPQASPPPSLSQASPPPSIPLALPPP</sequence>
<organism evidence="2 3">
    <name type="scientific">Microctonus aethiopoides</name>
    <dbReference type="NCBI Taxonomy" id="144406"/>
    <lineage>
        <taxon>Eukaryota</taxon>
        <taxon>Metazoa</taxon>
        <taxon>Ecdysozoa</taxon>
        <taxon>Arthropoda</taxon>
        <taxon>Hexapoda</taxon>
        <taxon>Insecta</taxon>
        <taxon>Pterygota</taxon>
        <taxon>Neoptera</taxon>
        <taxon>Endopterygota</taxon>
        <taxon>Hymenoptera</taxon>
        <taxon>Apocrita</taxon>
        <taxon>Ichneumonoidea</taxon>
        <taxon>Braconidae</taxon>
        <taxon>Euphorinae</taxon>
        <taxon>Microctonus</taxon>
    </lineage>
</organism>
<evidence type="ECO:0000313" key="2">
    <source>
        <dbReference type="EMBL" id="KAK0165614.1"/>
    </source>
</evidence>
<evidence type="ECO:0000256" key="1">
    <source>
        <dbReference type="SAM" id="MobiDB-lite"/>
    </source>
</evidence>
<reference evidence="2" key="1">
    <citation type="journal article" date="2023" name="bioRxiv">
        <title>Scaffold-level genome assemblies of two parasitoid biocontrol wasps reveal the parthenogenesis mechanism and an associated novel virus.</title>
        <authorList>
            <person name="Inwood S."/>
            <person name="Skelly J."/>
            <person name="Guhlin J."/>
            <person name="Harrop T."/>
            <person name="Goldson S."/>
            <person name="Dearden P."/>
        </authorList>
    </citation>
    <scope>NUCLEOTIDE SEQUENCE</scope>
    <source>
        <strain evidence="2">Irish</strain>
        <tissue evidence="2">Whole body</tissue>
    </source>
</reference>
<comment type="caution">
    <text evidence="2">The sequence shown here is derived from an EMBL/GenBank/DDBJ whole genome shotgun (WGS) entry which is preliminary data.</text>
</comment>
<gene>
    <name evidence="2" type="ORF">PV328_004116</name>
</gene>
<proteinExistence type="predicted"/>
<feature type="compositionally biased region" description="Pro residues" evidence="1">
    <location>
        <begin position="48"/>
        <end position="78"/>
    </location>
</feature>